<dbReference type="InterPro" id="IPR009628">
    <property type="entry name" value="Phage_tape_measure_N"/>
</dbReference>
<gene>
    <name evidence="3" type="ORF">PQR66_03300</name>
</gene>
<protein>
    <submittedName>
        <fullName evidence="3">Phage tail length tape measure family protein</fullName>
    </submittedName>
</protein>
<name>A0ABW8ZFR5_9BURK</name>
<sequence length="914" mass="98444">MAVKVTADASGYTAELDRARKSALAFQQTQAQAAERVRVAQEAIAQAATNGSNASAKAINNFVSQLQRTADTAGKTRAELLQMKAAQMGISESVSNYINRISEASKQTHSFGLGTTAARRELMVLAHEASQGSWKRFGGSLMVLGEQMDATRLIMNPFTLGLVAVGGAAAVMYKQIEAANARVAAYHDAMNSTAGFAGQTRETIQGLAEVLSGQFGVGVGAATDDLNKMVASGRVSADVFPQMATVATAMAKTTGDAFDKVLEGLLKQQEDVKKAAEAYQASHHTMTDAQMSLIDSLEKTGQKHAAFAVLIQQEQDDIERSTKTNTSKMIGYWDEVTASWQRYTRALSGNSTDLDTLNDLKAKQAAQQSGRTANYDYTDYGPLIAAQQKIVDGNNADQAAADRNNRTKVLLAESQAEVAKQFERTLSPQQRLTEALQRDNEIINNRITLMRQAGTYTTAAQAQLEAQRKQMLAYDTEHITPSKKHGNGSAIAAMNAETQTGLAIRQEIERQSEQRLQAQRALGVVDAQAYYTKLTELQRSALDDQIALAQRRADAFKSAPGAKAYKEAAASLEKLQIQRNGLDASLKDTLAQLDQKSDVDMRRYQFGLGQGVQQQAQGFQYQDNTQYMTQQQKANYDRMYQIQQQYMQRVQQLAVTYALDPASDQKEYALKIQYQQAAIEQMLQDEQKRQEQQAAMRKSYTAQMRDALHDLGGDAMTNAQLAAAAFTSAWQDSASALEQFVTTGKGSFSQFTASVLADLARIALHQAEIGVFNAIGTSFFSAGGPVGHFADGGAISGAGTGTSDSIPAMLSNGEYVINAASTKKYRSLLDSINHGGMAHFANGGAVGVASGGTSGSSTGGSPVSITINNHGGGGLTDQDAKDLHAMVSAFVDKRMGQAMRGQGGYAYQMRYGQI</sequence>
<evidence type="ECO:0000259" key="1">
    <source>
        <dbReference type="Pfam" id="PF06791"/>
    </source>
</evidence>
<feature type="domain" description="Bacteriophage tail tape measure N-terminal" evidence="1">
    <location>
        <begin position="134"/>
        <end position="294"/>
    </location>
</feature>
<proteinExistence type="predicted"/>
<feature type="domain" description="Bacteriophage tail tape measure C-terminal" evidence="2">
    <location>
        <begin position="699"/>
        <end position="772"/>
    </location>
</feature>
<evidence type="ECO:0000313" key="4">
    <source>
        <dbReference type="Proteomes" id="UP001629249"/>
    </source>
</evidence>
<evidence type="ECO:0000259" key="2">
    <source>
        <dbReference type="Pfam" id="PF09718"/>
    </source>
</evidence>
<evidence type="ECO:0000313" key="3">
    <source>
        <dbReference type="EMBL" id="MFL9882034.1"/>
    </source>
</evidence>
<dbReference type="Pfam" id="PF06791">
    <property type="entry name" value="TMP_2"/>
    <property type="match status" value="1"/>
</dbReference>
<dbReference type="Pfam" id="PF09718">
    <property type="entry name" value="Tape_meas_lam_C"/>
    <property type="match status" value="1"/>
</dbReference>
<reference evidence="3 4" key="1">
    <citation type="journal article" date="2024" name="Chem. Sci.">
        <title>Discovery of megapolipeptins by genome mining of a Burkholderiales bacteria collection.</title>
        <authorList>
            <person name="Paulo B.S."/>
            <person name="Recchia M.J.J."/>
            <person name="Lee S."/>
            <person name="Fergusson C.H."/>
            <person name="Romanowski S.B."/>
            <person name="Hernandez A."/>
            <person name="Krull N."/>
            <person name="Liu D.Y."/>
            <person name="Cavanagh H."/>
            <person name="Bos A."/>
            <person name="Gray C.A."/>
            <person name="Murphy B.T."/>
            <person name="Linington R.G."/>
            <person name="Eustaquio A.S."/>
        </authorList>
    </citation>
    <scope>NUCLEOTIDE SEQUENCE [LARGE SCALE GENOMIC DNA]</scope>
    <source>
        <strain evidence="3 4">RL16-012-BIC-B</strain>
    </source>
</reference>
<organism evidence="3 4">
    <name type="scientific">Paraburkholderia agricolaris</name>
    <dbReference type="NCBI Taxonomy" id="2152888"/>
    <lineage>
        <taxon>Bacteria</taxon>
        <taxon>Pseudomonadati</taxon>
        <taxon>Pseudomonadota</taxon>
        <taxon>Betaproteobacteria</taxon>
        <taxon>Burkholderiales</taxon>
        <taxon>Burkholderiaceae</taxon>
        <taxon>Paraburkholderia</taxon>
    </lineage>
</organism>
<dbReference type="InterPro" id="IPR006431">
    <property type="entry name" value="Phage_tape_meas_C"/>
</dbReference>
<dbReference type="Proteomes" id="UP001629249">
    <property type="component" value="Unassembled WGS sequence"/>
</dbReference>
<dbReference type="RefSeq" id="WP_408331891.1">
    <property type="nucleotide sequence ID" value="NZ_JAQQFH010000024.1"/>
</dbReference>
<keyword evidence="4" id="KW-1185">Reference proteome</keyword>
<dbReference type="EMBL" id="JAQQFN010000002">
    <property type="protein sequence ID" value="MFL9882034.1"/>
    <property type="molecule type" value="Genomic_DNA"/>
</dbReference>
<accession>A0ABW8ZFR5</accession>
<comment type="caution">
    <text evidence="3">The sequence shown here is derived from an EMBL/GenBank/DDBJ whole genome shotgun (WGS) entry which is preliminary data.</text>
</comment>